<name>X1IS48_9ZZZZ</name>
<proteinExistence type="predicted"/>
<accession>X1IS48</accession>
<comment type="caution">
    <text evidence="1">The sequence shown here is derived from an EMBL/GenBank/DDBJ whole genome shotgun (WGS) entry which is preliminary data.</text>
</comment>
<evidence type="ECO:0000313" key="1">
    <source>
        <dbReference type="EMBL" id="GAH84527.1"/>
    </source>
</evidence>
<feature type="non-terminal residue" evidence="1">
    <location>
        <position position="1"/>
    </location>
</feature>
<dbReference type="EMBL" id="BARU01042401">
    <property type="protein sequence ID" value="GAH84527.1"/>
    <property type="molecule type" value="Genomic_DNA"/>
</dbReference>
<organism evidence="1">
    <name type="scientific">marine sediment metagenome</name>
    <dbReference type="NCBI Taxonomy" id="412755"/>
    <lineage>
        <taxon>unclassified sequences</taxon>
        <taxon>metagenomes</taxon>
        <taxon>ecological metagenomes</taxon>
    </lineage>
</organism>
<reference evidence="1" key="1">
    <citation type="journal article" date="2014" name="Front. Microbiol.">
        <title>High frequency of phylogenetically diverse reductive dehalogenase-homologous genes in deep subseafloor sedimentary metagenomes.</title>
        <authorList>
            <person name="Kawai M."/>
            <person name="Futagami T."/>
            <person name="Toyoda A."/>
            <person name="Takaki Y."/>
            <person name="Nishi S."/>
            <person name="Hori S."/>
            <person name="Arai W."/>
            <person name="Tsubouchi T."/>
            <person name="Morono Y."/>
            <person name="Uchiyama I."/>
            <person name="Ito T."/>
            <person name="Fujiyama A."/>
            <person name="Inagaki F."/>
            <person name="Takami H."/>
        </authorList>
    </citation>
    <scope>NUCLEOTIDE SEQUENCE</scope>
    <source>
        <strain evidence="1">Expedition CK06-06</strain>
    </source>
</reference>
<sequence length="60" mass="7165">LRKAFQDDINNDFAIWFFEDFMSGEDYDKIFNGGKGFQSVMQILIRNEEHLFLKHNFISS</sequence>
<gene>
    <name evidence="1" type="ORF">S03H2_65158</name>
</gene>
<dbReference type="AlphaFoldDB" id="X1IS48"/>
<protein>
    <submittedName>
        <fullName evidence="1">Uncharacterized protein</fullName>
    </submittedName>
</protein>